<sequence>MSTRIPSIPRDEMQPEQQEFYDHFKDTVNKNAPHPGAAERASKTLFPVLAVLPKTGRMSVDMLASIEQEAHGLPKDAMETVCLFCTTYFKSPYVTFAHKSQAIKLGLLSLGQADTITSGAKPGDLNDSCSLAYDTARYLLEVRGSLSSDLWEKCTATFGREGTVGLMHLVALMFWTSMGLNLADVPAPPPPKTVNTAASTSAR</sequence>
<dbReference type="EMBL" id="JAUTXT010000040">
    <property type="protein sequence ID" value="KAK3671666.1"/>
    <property type="molecule type" value="Genomic_DNA"/>
</dbReference>
<dbReference type="AlphaFoldDB" id="A0AAE0TRC4"/>
<comment type="caution">
    <text evidence="1">The sequence shown here is derived from an EMBL/GenBank/DDBJ whole genome shotgun (WGS) entry which is preliminary data.</text>
</comment>
<dbReference type="SUPFAM" id="SSF69118">
    <property type="entry name" value="AhpD-like"/>
    <property type="match status" value="1"/>
</dbReference>
<reference evidence="1" key="1">
    <citation type="submission" date="2023-07" db="EMBL/GenBank/DDBJ databases">
        <title>Black Yeasts Isolated from many extreme environments.</title>
        <authorList>
            <person name="Coleine C."/>
            <person name="Stajich J.E."/>
            <person name="Selbmann L."/>
        </authorList>
    </citation>
    <scope>NUCLEOTIDE SEQUENCE</scope>
    <source>
        <strain evidence="1">CCFEE 5485</strain>
    </source>
</reference>
<proteinExistence type="predicted"/>
<accession>A0AAE0TRC4</accession>
<gene>
    <name evidence="1" type="ORF">LTR78_008399</name>
</gene>
<name>A0AAE0TRC4_9PEZI</name>
<evidence type="ECO:0000313" key="2">
    <source>
        <dbReference type="Proteomes" id="UP001274830"/>
    </source>
</evidence>
<keyword evidence="2" id="KW-1185">Reference proteome</keyword>
<dbReference type="Proteomes" id="UP001274830">
    <property type="component" value="Unassembled WGS sequence"/>
</dbReference>
<evidence type="ECO:0008006" key="3">
    <source>
        <dbReference type="Google" id="ProtNLM"/>
    </source>
</evidence>
<evidence type="ECO:0000313" key="1">
    <source>
        <dbReference type="EMBL" id="KAK3671666.1"/>
    </source>
</evidence>
<dbReference type="Gene3D" id="1.20.1290.10">
    <property type="entry name" value="AhpD-like"/>
    <property type="match status" value="1"/>
</dbReference>
<organism evidence="1 2">
    <name type="scientific">Recurvomyces mirabilis</name>
    <dbReference type="NCBI Taxonomy" id="574656"/>
    <lineage>
        <taxon>Eukaryota</taxon>
        <taxon>Fungi</taxon>
        <taxon>Dikarya</taxon>
        <taxon>Ascomycota</taxon>
        <taxon>Pezizomycotina</taxon>
        <taxon>Dothideomycetes</taxon>
        <taxon>Dothideomycetidae</taxon>
        <taxon>Mycosphaerellales</taxon>
        <taxon>Teratosphaeriaceae</taxon>
        <taxon>Recurvomyces</taxon>
    </lineage>
</organism>
<protein>
    <recommendedName>
        <fullName evidence="3">Carboxymuconolactone decarboxylase-like domain-containing protein</fullName>
    </recommendedName>
</protein>
<dbReference type="InterPro" id="IPR029032">
    <property type="entry name" value="AhpD-like"/>
</dbReference>